<dbReference type="GO" id="GO:0005886">
    <property type="term" value="C:plasma membrane"/>
    <property type="evidence" value="ECO:0007669"/>
    <property type="project" value="UniProtKB-SubCell"/>
</dbReference>
<dbReference type="AlphaFoldDB" id="A7I824"/>
<dbReference type="GeneID" id="5412124"/>
<evidence type="ECO:0000256" key="7">
    <source>
        <dbReference type="ARBA" id="ARBA00023065"/>
    </source>
</evidence>
<dbReference type="OrthoDB" id="111943at2157"/>
<dbReference type="PANTHER" id="PTHR32024">
    <property type="entry name" value="TRK SYSTEM POTASSIUM UPTAKE PROTEIN TRKG-RELATED"/>
    <property type="match status" value="1"/>
</dbReference>
<evidence type="ECO:0000256" key="2">
    <source>
        <dbReference type="ARBA" id="ARBA00009137"/>
    </source>
</evidence>
<comment type="subcellular location">
    <subcellularLocation>
        <location evidence="1">Cell membrane</location>
        <topology evidence="1">Multi-pass membrane protein</topology>
    </subcellularLocation>
</comment>
<keyword evidence="5 9" id="KW-0812">Transmembrane</keyword>
<evidence type="ECO:0000256" key="1">
    <source>
        <dbReference type="ARBA" id="ARBA00004651"/>
    </source>
</evidence>
<evidence type="ECO:0000313" key="10">
    <source>
        <dbReference type="EMBL" id="ABS55885.1"/>
    </source>
</evidence>
<keyword evidence="11" id="KW-1185">Reference proteome</keyword>
<gene>
    <name evidence="10" type="ordered locus">Mboo_1367</name>
</gene>
<feature type="transmembrane region" description="Helical" evidence="9">
    <location>
        <begin position="238"/>
        <end position="258"/>
    </location>
</feature>
<keyword evidence="6 9" id="KW-1133">Transmembrane helix</keyword>
<keyword evidence="4" id="KW-1003">Cell membrane</keyword>
<reference evidence="11" key="1">
    <citation type="journal article" date="2015" name="Microbiology">
        <title>Genome of Methanoregula boonei 6A8 reveals adaptations to oligotrophic peatland environments.</title>
        <authorList>
            <person name="Braeuer S."/>
            <person name="Cadillo-Quiroz H."/>
            <person name="Kyrpides N."/>
            <person name="Woyke T."/>
            <person name="Goodwin L."/>
            <person name="Detter C."/>
            <person name="Podell S."/>
            <person name="Yavitt J.B."/>
            <person name="Zinder S.H."/>
        </authorList>
    </citation>
    <scope>NUCLEOTIDE SEQUENCE [LARGE SCALE GENOMIC DNA]</scope>
    <source>
        <strain evidence="11">DSM 21154 / JCM 14090 / 6A8</strain>
    </source>
</reference>
<evidence type="ECO:0000256" key="9">
    <source>
        <dbReference type="SAM" id="Phobius"/>
    </source>
</evidence>
<dbReference type="PANTHER" id="PTHR32024:SF2">
    <property type="entry name" value="TRK SYSTEM POTASSIUM UPTAKE PROTEIN TRKG-RELATED"/>
    <property type="match status" value="1"/>
</dbReference>
<evidence type="ECO:0000256" key="8">
    <source>
        <dbReference type="ARBA" id="ARBA00023136"/>
    </source>
</evidence>
<feature type="transmembrane region" description="Helical" evidence="9">
    <location>
        <begin position="70"/>
        <end position="94"/>
    </location>
</feature>
<dbReference type="Pfam" id="PF02386">
    <property type="entry name" value="TrkH"/>
    <property type="match status" value="1"/>
</dbReference>
<evidence type="ECO:0000256" key="3">
    <source>
        <dbReference type="ARBA" id="ARBA00022448"/>
    </source>
</evidence>
<dbReference type="eggNOG" id="arCOG04145">
    <property type="taxonomic scope" value="Archaea"/>
</dbReference>
<evidence type="ECO:0000313" key="11">
    <source>
        <dbReference type="Proteomes" id="UP000002408"/>
    </source>
</evidence>
<evidence type="ECO:0000256" key="5">
    <source>
        <dbReference type="ARBA" id="ARBA00022692"/>
    </source>
</evidence>
<sequence length="508" mass="56612">MKRLDHLAMIIHDVGRICGFLGYLSLLPFVVLVIFQEWDMLIPMASAPIAFLVLGYILTRVEVRDYEPPVSIMLVAVAAAWFLIAIVGALPFMLGMGMSYTDGIFEAMSGWTSTGFTMIQALDQAPMTLLFWRTYMQWIGGIGIIVFGISMRRRSRFSLFQIFRSEGKPEDLMPNLMSTGWRMWKIYIFLTVIFTGLVMLAGIPLWDAVNLVMVAIATGGFTLHSAGLAYYHNPLLEALLIPVMLAGAIPFKIYFLMYRGKMGALFRDRIVRLLLLLALVGSIIVSLELYLFNSMAPYDAIREGSFTAVAAICTCGLQIADLHVWTAVPLAVIALLIFIGGAMGSTAGGIKINRLVLAYEGIKWWFRRFFVSSRVIVPFRYEGKMLSKEISEMEISKNMLVIALYAITACVATILCLHLYITSFRLDEVLFECVSALASSGLTVGFITAQSPVAIKWIFIMLMWLGRLEIVPVIIMVMGIVKGLREELASESPAESEDMHAPAYEENN</sequence>
<feature type="transmembrane region" description="Helical" evidence="9">
    <location>
        <begin position="455"/>
        <end position="481"/>
    </location>
</feature>
<feature type="transmembrane region" description="Helical" evidence="9">
    <location>
        <begin position="401"/>
        <end position="422"/>
    </location>
</feature>
<organism evidence="10 11">
    <name type="scientific">Methanoregula boonei (strain DSM 21154 / JCM 14090 / 6A8)</name>
    <dbReference type="NCBI Taxonomy" id="456442"/>
    <lineage>
        <taxon>Archaea</taxon>
        <taxon>Methanobacteriati</taxon>
        <taxon>Methanobacteriota</taxon>
        <taxon>Stenosarchaea group</taxon>
        <taxon>Methanomicrobia</taxon>
        <taxon>Methanomicrobiales</taxon>
        <taxon>Methanoregulaceae</taxon>
        <taxon>Methanoregula</taxon>
    </lineage>
</organism>
<feature type="transmembrane region" description="Helical" evidence="9">
    <location>
        <begin position="186"/>
        <end position="206"/>
    </location>
</feature>
<comment type="similarity">
    <text evidence="2">Belongs to the TrkH potassium transport family.</text>
</comment>
<feature type="transmembrane region" description="Helical" evidence="9">
    <location>
        <begin position="135"/>
        <end position="151"/>
    </location>
</feature>
<keyword evidence="3" id="KW-0813">Transport</keyword>
<feature type="transmembrane region" description="Helical" evidence="9">
    <location>
        <begin position="41"/>
        <end position="58"/>
    </location>
</feature>
<proteinExistence type="inferred from homology"/>
<keyword evidence="8 9" id="KW-0472">Membrane</keyword>
<keyword evidence="7" id="KW-0406">Ion transport</keyword>
<evidence type="ECO:0000256" key="6">
    <source>
        <dbReference type="ARBA" id="ARBA00022989"/>
    </source>
</evidence>
<name>A7I824_METB6</name>
<dbReference type="GO" id="GO:0008324">
    <property type="term" value="F:monoatomic cation transmembrane transporter activity"/>
    <property type="evidence" value="ECO:0007669"/>
    <property type="project" value="InterPro"/>
</dbReference>
<dbReference type="STRING" id="456442.Mboo_1367"/>
<feature type="transmembrane region" description="Helical" evidence="9">
    <location>
        <begin position="14"/>
        <end position="35"/>
    </location>
</feature>
<protein>
    <submittedName>
        <fullName evidence="10">Cation transporter</fullName>
    </submittedName>
</protein>
<feature type="transmembrane region" description="Helical" evidence="9">
    <location>
        <begin position="270"/>
        <end position="292"/>
    </location>
</feature>
<dbReference type="RefSeq" id="WP_012106918.1">
    <property type="nucleotide sequence ID" value="NC_009712.1"/>
</dbReference>
<accession>A7I824</accession>
<dbReference type="KEGG" id="mbn:Mboo_1367"/>
<dbReference type="InterPro" id="IPR003445">
    <property type="entry name" value="Cat_transpt"/>
</dbReference>
<dbReference type="HOGENOM" id="CLU_030708_3_0_2"/>
<dbReference type="Proteomes" id="UP000002408">
    <property type="component" value="Chromosome"/>
</dbReference>
<dbReference type="EMBL" id="CP000780">
    <property type="protein sequence ID" value="ABS55885.1"/>
    <property type="molecule type" value="Genomic_DNA"/>
</dbReference>
<evidence type="ECO:0000256" key="4">
    <source>
        <dbReference type="ARBA" id="ARBA00022475"/>
    </source>
</evidence>
<feature type="transmembrane region" description="Helical" evidence="9">
    <location>
        <begin position="331"/>
        <end position="352"/>
    </location>
</feature>
<dbReference type="GO" id="GO:0030001">
    <property type="term" value="P:metal ion transport"/>
    <property type="evidence" value="ECO:0007669"/>
    <property type="project" value="UniProtKB-ARBA"/>
</dbReference>